<dbReference type="eggNOG" id="COG2304">
    <property type="taxonomic scope" value="Bacteria"/>
</dbReference>
<name>A0A017THX5_9BACT</name>
<accession>A0A017THX5</accession>
<dbReference type="Proteomes" id="UP000019678">
    <property type="component" value="Unassembled WGS sequence"/>
</dbReference>
<evidence type="ECO:0000313" key="2">
    <source>
        <dbReference type="EMBL" id="EYF08206.1"/>
    </source>
</evidence>
<comment type="caution">
    <text evidence="2">The sequence shown here is derived from an EMBL/GenBank/DDBJ whole genome shotgun (WGS) entry which is preliminary data.</text>
</comment>
<proteinExistence type="predicted"/>
<dbReference type="InterPro" id="IPR036465">
    <property type="entry name" value="vWFA_dom_sf"/>
</dbReference>
<keyword evidence="3" id="KW-1185">Reference proteome</keyword>
<sequence length="684" mass="72771">MIARKHPHRRARRARKLLPLSAAALTGVALASGSPEASAYDDVQGLRSVDLVETTHQIDLAVDHGHASLVVRRTVFNGGPRHDQATFFLPMPEGAVATSLASLGVKDGHPFWFRGELMEAEAAAAKYQELTGVGGFYPKDPALLSWRHQGLLALQVFPCAPDQPKTVEYTLRLPTTYRGGRHHLRLPRLGTETLSPVVMLSPARKGDQLFVAGRPVQAGAALALTAEETEIALAPRATREIEGALAAVPVGKERSLVQFQFDTPAKLSELPRNARVVVVIDGSRSLSEEKGKAGIAAVKAYLGHLPDALVQVITFDRVVRPQPGGFVSSAAARSTLDRLTLEPRNGSRLDDALARADALLAGFPRSLPRRIVVVTDLLTRSTLTPDRVGALVKKSGALVHVGLPSEGAPELARDDEHAWAAPIRATGGLIWRASTSQEAEDAAEMRRVYEEWARPVRLDKVAVEVSGFALEEGGFPEQLPEGEGVEHHGIHAAKGPVTEVALRGELWASPVRKVLRPEVAHGKLWSALVFGSNLLGDLSEEEMMPLAMRGGAVSPVTSYLAIEPGVRPSTEGIEPGEAAGGMVGAGSVGLNGFGRGMGSGGGIDPMTFLRKTLGAAFQSCPAGPRSATVTLETTLDEVVEVPAIQVDGAADAAVSRCLEEATWGLDLPFTFKAAWTSYVVRLAR</sequence>
<reference evidence="2 3" key="1">
    <citation type="submission" date="2013-05" db="EMBL/GenBank/DDBJ databases">
        <title>Genome assembly of Chondromyces apiculatus DSM 436.</title>
        <authorList>
            <person name="Sharma G."/>
            <person name="Khatri I."/>
            <person name="Kaur C."/>
            <person name="Mayilraj S."/>
            <person name="Subramanian S."/>
        </authorList>
    </citation>
    <scope>NUCLEOTIDE SEQUENCE [LARGE SCALE GENOMIC DNA]</scope>
    <source>
        <strain evidence="2 3">DSM 436</strain>
    </source>
</reference>
<dbReference type="EMBL" id="ASRX01000005">
    <property type="protein sequence ID" value="EYF08206.1"/>
    <property type="molecule type" value="Genomic_DNA"/>
</dbReference>
<dbReference type="SUPFAM" id="SSF53300">
    <property type="entry name" value="vWA-like"/>
    <property type="match status" value="1"/>
</dbReference>
<organism evidence="2 3">
    <name type="scientific">Chondromyces apiculatus DSM 436</name>
    <dbReference type="NCBI Taxonomy" id="1192034"/>
    <lineage>
        <taxon>Bacteria</taxon>
        <taxon>Pseudomonadati</taxon>
        <taxon>Myxococcota</taxon>
        <taxon>Polyangia</taxon>
        <taxon>Polyangiales</taxon>
        <taxon>Polyangiaceae</taxon>
        <taxon>Chondromyces</taxon>
    </lineage>
</organism>
<feature type="chain" id="PRO_5001497043" evidence="1">
    <location>
        <begin position="32"/>
        <end position="684"/>
    </location>
</feature>
<evidence type="ECO:0000313" key="3">
    <source>
        <dbReference type="Proteomes" id="UP000019678"/>
    </source>
</evidence>
<evidence type="ECO:0000256" key="1">
    <source>
        <dbReference type="SAM" id="SignalP"/>
    </source>
</evidence>
<keyword evidence="1" id="KW-0732">Signal</keyword>
<gene>
    <name evidence="2" type="ORF">CAP_5967</name>
</gene>
<feature type="signal peptide" evidence="1">
    <location>
        <begin position="1"/>
        <end position="31"/>
    </location>
</feature>
<dbReference type="OrthoDB" id="5487702at2"/>
<dbReference type="AlphaFoldDB" id="A0A017THX5"/>
<dbReference type="Gene3D" id="3.40.50.410">
    <property type="entry name" value="von Willebrand factor, type A domain"/>
    <property type="match status" value="1"/>
</dbReference>
<dbReference type="STRING" id="1192034.CAP_5967"/>
<protein>
    <submittedName>
        <fullName evidence="2">Uncharacterized protein</fullName>
    </submittedName>
</protein>